<evidence type="ECO:0000313" key="10">
    <source>
        <dbReference type="Proteomes" id="UP000190961"/>
    </source>
</evidence>
<evidence type="ECO:0000259" key="7">
    <source>
        <dbReference type="Pfam" id="PF02687"/>
    </source>
</evidence>
<dbReference type="InterPro" id="IPR025857">
    <property type="entry name" value="MacB_PCD"/>
</dbReference>
<dbReference type="GO" id="GO:0022857">
    <property type="term" value="F:transmembrane transporter activity"/>
    <property type="evidence" value="ECO:0007669"/>
    <property type="project" value="TreeGrafter"/>
</dbReference>
<feature type="domain" description="ABC3 transporter permease C-terminal" evidence="7">
    <location>
        <begin position="670"/>
        <end position="782"/>
    </location>
</feature>
<dbReference type="GO" id="GO:0005886">
    <property type="term" value="C:plasma membrane"/>
    <property type="evidence" value="ECO:0007669"/>
    <property type="project" value="UniProtKB-SubCell"/>
</dbReference>
<dbReference type="Pfam" id="PF12704">
    <property type="entry name" value="MacB_PCD"/>
    <property type="match status" value="1"/>
</dbReference>
<feature type="transmembrane region" description="Helical" evidence="6">
    <location>
        <begin position="20"/>
        <end position="41"/>
    </location>
</feature>
<feature type="transmembrane region" description="Helical" evidence="6">
    <location>
        <begin position="331"/>
        <end position="354"/>
    </location>
</feature>
<evidence type="ECO:0000256" key="3">
    <source>
        <dbReference type="ARBA" id="ARBA00022692"/>
    </source>
</evidence>
<evidence type="ECO:0000313" key="9">
    <source>
        <dbReference type="EMBL" id="SKC86638.1"/>
    </source>
</evidence>
<feature type="transmembrane region" description="Helical" evidence="6">
    <location>
        <begin position="283"/>
        <end position="302"/>
    </location>
</feature>
<feature type="domain" description="ABC3 transporter permease C-terminal" evidence="7">
    <location>
        <begin position="286"/>
        <end position="398"/>
    </location>
</feature>
<evidence type="ECO:0000259" key="8">
    <source>
        <dbReference type="Pfam" id="PF12704"/>
    </source>
</evidence>
<comment type="subcellular location">
    <subcellularLocation>
        <location evidence="1">Cell membrane</location>
        <topology evidence="1">Multi-pass membrane protein</topology>
    </subcellularLocation>
</comment>
<name>A0A1T5MFE6_9BACT</name>
<gene>
    <name evidence="9" type="ORF">SAMN05660236_5205</name>
</gene>
<sequence length="789" mass="88310">MLYHHFLLLYRNFKRFKSTFFINLIGLSSGMACTLLIYLWIQDELNFDKFHENDGQLYQVMCNSENSEGIVTNEATPGILAKALQDEMPEVEHAVAAIAPAWYSESTLSVNDNNVKGTLLYAEKDFFSIFSYPLIQGNKNRVLEDKNSIVISEKLALKLFQTTDNVIGKTVDWQHDKQYIVSGIFADIPSNSSSQFDVILPFELFLADNPHLKEWTSVDPYTYLLLKKDVNIGQFESKISIFIKNKYKDSEITLSIRPYSQGYLYGKYENGVQTGGRIEYVKLFSIIAIFILVIACTNFMNLSTAKASRRIKEVGIQKAIGASRKILIRQYLGESLATTLVSLFIALVIVQLLLPQFNTITGKHLILDFSKDLLLSIAAITIFTALVSGSYPAFYLSGFNPATVLKGKVNASLGELWARKGLVVFQFALSVVFIVSVLVVYRQIEFVQNKNIGYSKDNALSFDMAGKVENILANTGTFLSEIKNLPGIVSASSMDNSIIGQFGSTDDISWEGKSPSDRIGFGNVGFNYDMIETLGMGLIAGRSFSRNVSTDSAEIIFNETAIRQMGLEDPIGKTVKMWGSERTVVGIVKDFHFESLHANVKPFAIRLEPLNTYKIVAKLKAGTEHETITQLQKLYQKYNPGFVFDYKFLDDNYQSQYIAEARIGVLSRYFAALAILISCLGLFALAAFTAERRSKEIGIRKVLGSSVVNIIVLLSGDFTKIVFAAIIIALPISYLIVRQWLDSFAFKVDLEWWYFIGTGILVLLITWLTVGSQAIRAARINPVHSLKDE</sequence>
<dbReference type="PANTHER" id="PTHR30572">
    <property type="entry name" value="MEMBRANE COMPONENT OF TRANSPORTER-RELATED"/>
    <property type="match status" value="1"/>
</dbReference>
<dbReference type="InterPro" id="IPR003838">
    <property type="entry name" value="ABC3_permease_C"/>
</dbReference>
<dbReference type="Pfam" id="PF02687">
    <property type="entry name" value="FtsX"/>
    <property type="match status" value="2"/>
</dbReference>
<dbReference type="PANTHER" id="PTHR30572:SF18">
    <property type="entry name" value="ABC-TYPE MACROLIDE FAMILY EXPORT SYSTEM PERMEASE COMPONENT 2"/>
    <property type="match status" value="1"/>
</dbReference>
<feature type="transmembrane region" description="Helical" evidence="6">
    <location>
        <begin position="669"/>
        <end position="690"/>
    </location>
</feature>
<dbReference type="Proteomes" id="UP000190961">
    <property type="component" value="Unassembled WGS sequence"/>
</dbReference>
<feature type="transmembrane region" description="Helical" evidence="6">
    <location>
        <begin position="374"/>
        <end position="396"/>
    </location>
</feature>
<proteinExistence type="predicted"/>
<evidence type="ECO:0000256" key="2">
    <source>
        <dbReference type="ARBA" id="ARBA00022475"/>
    </source>
</evidence>
<keyword evidence="4 6" id="KW-1133">Transmembrane helix</keyword>
<keyword evidence="2" id="KW-1003">Cell membrane</keyword>
<evidence type="ECO:0000256" key="1">
    <source>
        <dbReference type="ARBA" id="ARBA00004651"/>
    </source>
</evidence>
<dbReference type="AlphaFoldDB" id="A0A1T5MFE6"/>
<feature type="transmembrane region" description="Helical" evidence="6">
    <location>
        <begin position="417"/>
        <end position="441"/>
    </location>
</feature>
<organism evidence="9 10">
    <name type="scientific">Ohtaekwangia koreensis</name>
    <dbReference type="NCBI Taxonomy" id="688867"/>
    <lineage>
        <taxon>Bacteria</taxon>
        <taxon>Pseudomonadati</taxon>
        <taxon>Bacteroidota</taxon>
        <taxon>Cytophagia</taxon>
        <taxon>Cytophagales</taxon>
        <taxon>Fulvivirgaceae</taxon>
        <taxon>Ohtaekwangia</taxon>
    </lineage>
</organism>
<evidence type="ECO:0000256" key="5">
    <source>
        <dbReference type="ARBA" id="ARBA00023136"/>
    </source>
</evidence>
<keyword evidence="3 6" id="KW-0812">Transmembrane</keyword>
<dbReference type="InterPro" id="IPR050250">
    <property type="entry name" value="Macrolide_Exporter_MacB"/>
</dbReference>
<evidence type="ECO:0000256" key="6">
    <source>
        <dbReference type="SAM" id="Phobius"/>
    </source>
</evidence>
<keyword evidence="10" id="KW-1185">Reference proteome</keyword>
<dbReference type="RefSeq" id="WP_079689697.1">
    <property type="nucleotide sequence ID" value="NZ_FUZU01000004.1"/>
</dbReference>
<dbReference type="OrthoDB" id="5933722at2"/>
<reference evidence="9 10" key="1">
    <citation type="submission" date="2017-02" db="EMBL/GenBank/DDBJ databases">
        <authorList>
            <person name="Peterson S.W."/>
        </authorList>
    </citation>
    <scope>NUCLEOTIDE SEQUENCE [LARGE SCALE GENOMIC DNA]</scope>
    <source>
        <strain evidence="9 10">DSM 25262</strain>
    </source>
</reference>
<evidence type="ECO:0000256" key="4">
    <source>
        <dbReference type="ARBA" id="ARBA00022989"/>
    </source>
</evidence>
<keyword evidence="5 6" id="KW-0472">Membrane</keyword>
<feature type="domain" description="MacB-like periplasmic core" evidence="8">
    <location>
        <begin position="21"/>
        <end position="239"/>
    </location>
</feature>
<accession>A0A1T5MFE6</accession>
<feature type="transmembrane region" description="Helical" evidence="6">
    <location>
        <begin position="752"/>
        <end position="770"/>
    </location>
</feature>
<dbReference type="STRING" id="688867.SAMN05660236_5205"/>
<dbReference type="EMBL" id="FUZU01000004">
    <property type="protein sequence ID" value="SKC86638.1"/>
    <property type="molecule type" value="Genomic_DNA"/>
</dbReference>
<feature type="transmembrane region" description="Helical" evidence="6">
    <location>
        <begin position="702"/>
        <end position="732"/>
    </location>
</feature>
<protein>
    <submittedName>
        <fullName evidence="9">FtsX-like permease family protein</fullName>
    </submittedName>
</protein>